<protein>
    <submittedName>
        <fullName evidence="2">Uncharacterized protein</fullName>
    </submittedName>
</protein>
<dbReference type="EMBL" id="MEVD01000006">
    <property type="protein sequence ID" value="OGC54090.1"/>
    <property type="molecule type" value="Genomic_DNA"/>
</dbReference>
<accession>A0A1F4VAZ9</accession>
<feature type="transmembrane region" description="Helical" evidence="1">
    <location>
        <begin position="33"/>
        <end position="49"/>
    </location>
</feature>
<name>A0A1F4VAZ9_UNCKA</name>
<feature type="transmembrane region" description="Helical" evidence="1">
    <location>
        <begin position="7"/>
        <end position="27"/>
    </location>
</feature>
<proteinExistence type="predicted"/>
<evidence type="ECO:0000313" key="2">
    <source>
        <dbReference type="EMBL" id="OGC54090.1"/>
    </source>
</evidence>
<organism evidence="2 3">
    <name type="scientific">candidate division WWE3 bacterium RIFCSPHIGHO2_02_FULL_38_14</name>
    <dbReference type="NCBI Taxonomy" id="1802620"/>
    <lineage>
        <taxon>Bacteria</taxon>
        <taxon>Katanobacteria</taxon>
    </lineage>
</organism>
<evidence type="ECO:0000313" key="3">
    <source>
        <dbReference type="Proteomes" id="UP000178127"/>
    </source>
</evidence>
<sequence length="106" mass="12507">MSPKYEFVKYILITFVAIFTLVDTLVLRNSGEFVIFILFLLWLVIMTLLKPNKDIFNKIGMGLFALIPILVIVRLFEVAERVAIWLFLYLVVKCVIEFKDYIKNER</sequence>
<keyword evidence="1" id="KW-0472">Membrane</keyword>
<keyword evidence="1" id="KW-1133">Transmembrane helix</keyword>
<reference evidence="2 3" key="1">
    <citation type="journal article" date="2016" name="Nat. Commun.">
        <title>Thousands of microbial genomes shed light on interconnected biogeochemical processes in an aquifer system.</title>
        <authorList>
            <person name="Anantharaman K."/>
            <person name="Brown C.T."/>
            <person name="Hug L.A."/>
            <person name="Sharon I."/>
            <person name="Castelle C.J."/>
            <person name="Probst A.J."/>
            <person name="Thomas B.C."/>
            <person name="Singh A."/>
            <person name="Wilkins M.J."/>
            <person name="Karaoz U."/>
            <person name="Brodie E.L."/>
            <person name="Williams K.H."/>
            <person name="Hubbard S.S."/>
            <person name="Banfield J.F."/>
        </authorList>
    </citation>
    <scope>NUCLEOTIDE SEQUENCE [LARGE SCALE GENOMIC DNA]</scope>
</reference>
<dbReference type="STRING" id="1802620.A3D91_05015"/>
<gene>
    <name evidence="2" type="ORF">A3D91_05015</name>
</gene>
<keyword evidence="1" id="KW-0812">Transmembrane</keyword>
<dbReference type="Proteomes" id="UP000178127">
    <property type="component" value="Unassembled WGS sequence"/>
</dbReference>
<dbReference type="AlphaFoldDB" id="A0A1F4VAZ9"/>
<evidence type="ECO:0000256" key="1">
    <source>
        <dbReference type="SAM" id="Phobius"/>
    </source>
</evidence>
<feature type="transmembrane region" description="Helical" evidence="1">
    <location>
        <begin position="56"/>
        <end position="76"/>
    </location>
</feature>
<comment type="caution">
    <text evidence="2">The sequence shown here is derived from an EMBL/GenBank/DDBJ whole genome shotgun (WGS) entry which is preliminary data.</text>
</comment>